<evidence type="ECO:0000256" key="14">
    <source>
        <dbReference type="RuleBase" id="RU003465"/>
    </source>
</evidence>
<dbReference type="Proteomes" id="UP000187209">
    <property type="component" value="Unassembled WGS sequence"/>
</dbReference>
<evidence type="ECO:0000256" key="11">
    <source>
        <dbReference type="ARBA" id="ARBA00023211"/>
    </source>
</evidence>
<feature type="compositionally biased region" description="Basic and acidic residues" evidence="15">
    <location>
        <begin position="234"/>
        <end position="252"/>
    </location>
</feature>
<dbReference type="Gene3D" id="3.60.40.10">
    <property type="entry name" value="PPM-type phosphatase domain"/>
    <property type="match status" value="1"/>
</dbReference>
<dbReference type="InterPro" id="IPR000222">
    <property type="entry name" value="PP2C_BS"/>
</dbReference>
<evidence type="ECO:0000256" key="2">
    <source>
        <dbReference type="ARBA" id="ARBA00001946"/>
    </source>
</evidence>
<dbReference type="InterPro" id="IPR001932">
    <property type="entry name" value="PPM-type_phosphatase-like_dom"/>
</dbReference>
<dbReference type="EMBL" id="MPUH01001008">
    <property type="protein sequence ID" value="OMJ71258.1"/>
    <property type="molecule type" value="Genomic_DNA"/>
</dbReference>
<evidence type="ECO:0000256" key="10">
    <source>
        <dbReference type="ARBA" id="ARBA00023136"/>
    </source>
</evidence>
<evidence type="ECO:0000313" key="17">
    <source>
        <dbReference type="EMBL" id="OMJ71258.1"/>
    </source>
</evidence>
<dbReference type="PANTHER" id="PTHR13832:SF803">
    <property type="entry name" value="PROTEIN PHOSPHATASE 1G"/>
    <property type="match status" value="1"/>
</dbReference>
<evidence type="ECO:0000256" key="5">
    <source>
        <dbReference type="ARBA" id="ARBA00013081"/>
    </source>
</evidence>
<dbReference type="EC" id="3.1.3.16" evidence="5"/>
<comment type="subcellular location">
    <subcellularLocation>
        <location evidence="3">Membrane</location>
        <topology evidence="3">Peripheral membrane protein</topology>
    </subcellularLocation>
</comment>
<dbReference type="SUPFAM" id="SSF81606">
    <property type="entry name" value="PP2C-like"/>
    <property type="match status" value="1"/>
</dbReference>
<dbReference type="GO" id="GO:0046872">
    <property type="term" value="F:metal ion binding"/>
    <property type="evidence" value="ECO:0007669"/>
    <property type="project" value="UniProtKB-KW"/>
</dbReference>
<dbReference type="InterPro" id="IPR015655">
    <property type="entry name" value="PP2C"/>
</dbReference>
<evidence type="ECO:0000256" key="12">
    <source>
        <dbReference type="ARBA" id="ARBA00047761"/>
    </source>
</evidence>
<evidence type="ECO:0000256" key="7">
    <source>
        <dbReference type="ARBA" id="ARBA00022801"/>
    </source>
</evidence>
<keyword evidence="10" id="KW-0472">Membrane</keyword>
<comment type="similarity">
    <text evidence="4 14">Belongs to the PP2C family.</text>
</comment>
<dbReference type="PANTHER" id="PTHR13832">
    <property type="entry name" value="PROTEIN PHOSPHATASE 2C"/>
    <property type="match status" value="1"/>
</dbReference>
<name>A0A1R2B397_9CILI</name>
<comment type="catalytic activity">
    <reaction evidence="12">
        <text>O-phospho-L-seryl-[protein] + H2O = L-seryl-[protein] + phosphate</text>
        <dbReference type="Rhea" id="RHEA:20629"/>
        <dbReference type="Rhea" id="RHEA-COMP:9863"/>
        <dbReference type="Rhea" id="RHEA-COMP:11604"/>
        <dbReference type="ChEBI" id="CHEBI:15377"/>
        <dbReference type="ChEBI" id="CHEBI:29999"/>
        <dbReference type="ChEBI" id="CHEBI:43474"/>
        <dbReference type="ChEBI" id="CHEBI:83421"/>
        <dbReference type="EC" id="3.1.3.16"/>
    </reaction>
</comment>
<dbReference type="CDD" id="cd00143">
    <property type="entry name" value="PP2Cc"/>
    <property type="match status" value="1"/>
</dbReference>
<dbReference type="GO" id="GO:0016020">
    <property type="term" value="C:membrane"/>
    <property type="evidence" value="ECO:0007669"/>
    <property type="project" value="UniProtKB-SubCell"/>
</dbReference>
<gene>
    <name evidence="17" type="ORF">SteCoe_30583</name>
</gene>
<keyword evidence="8" id="KW-0460">Magnesium</keyword>
<protein>
    <recommendedName>
        <fullName evidence="5">protein-serine/threonine phosphatase</fullName>
        <ecNumber evidence="5">3.1.3.16</ecNumber>
    </recommendedName>
</protein>
<dbReference type="PROSITE" id="PS51746">
    <property type="entry name" value="PPM_2"/>
    <property type="match status" value="1"/>
</dbReference>
<comment type="cofactor">
    <cofactor evidence="2">
        <name>Mg(2+)</name>
        <dbReference type="ChEBI" id="CHEBI:18420"/>
    </cofactor>
</comment>
<dbReference type="PROSITE" id="PS01032">
    <property type="entry name" value="PPM_1"/>
    <property type="match status" value="1"/>
</dbReference>
<dbReference type="Pfam" id="PF00481">
    <property type="entry name" value="PP2C"/>
    <property type="match status" value="1"/>
</dbReference>
<organism evidence="17 18">
    <name type="scientific">Stentor coeruleus</name>
    <dbReference type="NCBI Taxonomy" id="5963"/>
    <lineage>
        <taxon>Eukaryota</taxon>
        <taxon>Sar</taxon>
        <taxon>Alveolata</taxon>
        <taxon>Ciliophora</taxon>
        <taxon>Postciliodesmatophora</taxon>
        <taxon>Heterotrichea</taxon>
        <taxon>Heterotrichida</taxon>
        <taxon>Stentoridae</taxon>
        <taxon>Stentor</taxon>
    </lineage>
</organism>
<evidence type="ECO:0000313" key="18">
    <source>
        <dbReference type="Proteomes" id="UP000187209"/>
    </source>
</evidence>
<keyword evidence="6" id="KW-0479">Metal-binding</keyword>
<proteinExistence type="inferred from homology"/>
<comment type="cofactor">
    <cofactor evidence="1">
        <name>Mn(2+)</name>
        <dbReference type="ChEBI" id="CHEBI:29035"/>
    </cofactor>
</comment>
<comment type="catalytic activity">
    <reaction evidence="13">
        <text>O-phospho-L-threonyl-[protein] + H2O = L-threonyl-[protein] + phosphate</text>
        <dbReference type="Rhea" id="RHEA:47004"/>
        <dbReference type="Rhea" id="RHEA-COMP:11060"/>
        <dbReference type="Rhea" id="RHEA-COMP:11605"/>
        <dbReference type="ChEBI" id="CHEBI:15377"/>
        <dbReference type="ChEBI" id="CHEBI:30013"/>
        <dbReference type="ChEBI" id="CHEBI:43474"/>
        <dbReference type="ChEBI" id="CHEBI:61977"/>
        <dbReference type="EC" id="3.1.3.16"/>
    </reaction>
</comment>
<feature type="region of interest" description="Disordered" evidence="15">
    <location>
        <begin position="226"/>
        <end position="254"/>
    </location>
</feature>
<evidence type="ECO:0000259" key="16">
    <source>
        <dbReference type="PROSITE" id="PS51746"/>
    </source>
</evidence>
<feature type="domain" description="PPM-type phosphatase" evidence="16">
    <location>
        <begin position="94"/>
        <end position="383"/>
    </location>
</feature>
<keyword evidence="7 14" id="KW-0378">Hydrolase</keyword>
<keyword evidence="18" id="KW-1185">Reference proteome</keyword>
<keyword evidence="9 14" id="KW-0904">Protein phosphatase</keyword>
<evidence type="ECO:0000256" key="4">
    <source>
        <dbReference type="ARBA" id="ARBA00006702"/>
    </source>
</evidence>
<dbReference type="AlphaFoldDB" id="A0A1R2B397"/>
<dbReference type="SMART" id="SM00332">
    <property type="entry name" value="PP2Cc"/>
    <property type="match status" value="1"/>
</dbReference>
<evidence type="ECO:0000256" key="13">
    <source>
        <dbReference type="ARBA" id="ARBA00048336"/>
    </source>
</evidence>
<evidence type="ECO:0000256" key="15">
    <source>
        <dbReference type="SAM" id="MobiDB-lite"/>
    </source>
</evidence>
<evidence type="ECO:0000256" key="1">
    <source>
        <dbReference type="ARBA" id="ARBA00001936"/>
    </source>
</evidence>
<evidence type="ECO:0000256" key="9">
    <source>
        <dbReference type="ARBA" id="ARBA00022912"/>
    </source>
</evidence>
<dbReference type="InterPro" id="IPR036457">
    <property type="entry name" value="PPM-type-like_dom_sf"/>
</dbReference>
<evidence type="ECO:0000256" key="3">
    <source>
        <dbReference type="ARBA" id="ARBA00004170"/>
    </source>
</evidence>
<keyword evidence="11" id="KW-0464">Manganese</keyword>
<evidence type="ECO:0000256" key="8">
    <source>
        <dbReference type="ARBA" id="ARBA00022842"/>
    </source>
</evidence>
<dbReference type="OrthoDB" id="10264738at2759"/>
<evidence type="ECO:0000256" key="6">
    <source>
        <dbReference type="ARBA" id="ARBA00022723"/>
    </source>
</evidence>
<sequence>MNTTAPLEETSPEQISLPGWKALAMSLEAIETSADIIRPRAPNSTKARAEPKSMIAGAVQRSRTARSSPKSSLKFSFSSNQVKSSIKENGSVKGYAASTDQGLVRGYNEDRVSIILNVNKPAERAAESWPRSSFFGVYDGHGGPACADFLRDNLHLFVTKNENFPFNPKEALIQGFAQAESAFFEYSKSQSPRDKSGSCAVVVLIVGDVCYVANVGDSRAVMSGESGNKVYPLTKDHKPNDPTERQRIEKNGGRVYQSSAQISPDQLIMGPFRILPGRLSVSRSIGDFEAKVVEYGGNPEVLIPTPEIRAFKIHSEYDFILMASDGIFDKLTNREAVQCVITAINQKIVTDAHRMCAVGVEAVMVSALTKRTMDNITVVIVALEGLGNRAKKIYN</sequence>
<comment type="caution">
    <text evidence="17">The sequence shown here is derived from an EMBL/GenBank/DDBJ whole genome shotgun (WGS) entry which is preliminary data.</text>
</comment>
<accession>A0A1R2B397</accession>
<reference evidence="17 18" key="1">
    <citation type="submission" date="2016-11" db="EMBL/GenBank/DDBJ databases">
        <title>The macronuclear genome of Stentor coeruleus: a giant cell with tiny introns.</title>
        <authorList>
            <person name="Slabodnick M."/>
            <person name="Ruby J.G."/>
            <person name="Reiff S.B."/>
            <person name="Swart E.C."/>
            <person name="Gosai S."/>
            <person name="Prabakaran S."/>
            <person name="Witkowska E."/>
            <person name="Larue G.E."/>
            <person name="Fisher S."/>
            <person name="Freeman R.M."/>
            <person name="Gunawardena J."/>
            <person name="Chu W."/>
            <person name="Stover N.A."/>
            <person name="Gregory B.D."/>
            <person name="Nowacki M."/>
            <person name="Derisi J."/>
            <person name="Roy S.W."/>
            <person name="Marshall W.F."/>
            <person name="Sood P."/>
        </authorList>
    </citation>
    <scope>NUCLEOTIDE SEQUENCE [LARGE SCALE GENOMIC DNA]</scope>
    <source>
        <strain evidence="17">WM001</strain>
    </source>
</reference>
<dbReference type="GO" id="GO:0004722">
    <property type="term" value="F:protein serine/threonine phosphatase activity"/>
    <property type="evidence" value="ECO:0007669"/>
    <property type="project" value="UniProtKB-EC"/>
</dbReference>